<dbReference type="EMBL" id="MN103543">
    <property type="protein sequence ID" value="QEM42116.1"/>
    <property type="molecule type" value="Genomic_DNA"/>
</dbReference>
<name>A0A5C1K822_9CAUD</name>
<dbReference type="KEGG" id="vg:77937137"/>
<accession>A0A5C1K822</accession>
<dbReference type="GeneID" id="77937137"/>
<reference evidence="1 2" key="1">
    <citation type="submission" date="2019-06" db="EMBL/GenBank/DDBJ databases">
        <title>A distant relative of Phikzvirus genus phages from a therapeutic phage collection.</title>
        <authorList>
            <person name="Hejnowicz M.S."/>
            <person name="Dabrowski K."/>
            <person name="Gawor J."/>
            <person name="Weber-Dabrowska B."/>
            <person name="Gromadka R."/>
            <person name="Lobocka M.B."/>
        </authorList>
    </citation>
    <scope>NUCLEOTIDE SEQUENCE [LARGE SCALE GENOMIC DNA]</scope>
</reference>
<proteinExistence type="predicted"/>
<dbReference type="RefSeq" id="YP_010661127.1">
    <property type="nucleotide sequence ID" value="NC_070882.1"/>
</dbReference>
<dbReference type="Proteomes" id="UP000322144">
    <property type="component" value="Segment"/>
</dbReference>
<evidence type="ECO:0000313" key="1">
    <source>
        <dbReference type="EMBL" id="QEM42116.1"/>
    </source>
</evidence>
<evidence type="ECO:0000313" key="2">
    <source>
        <dbReference type="Proteomes" id="UP000322144"/>
    </source>
</evidence>
<keyword evidence="2" id="KW-1185">Reference proteome</keyword>
<sequence>MKKIALAVTLMFPLTTIAAGEIKSSTTGIVRQSECQLIAKDNSIVGATVGGTAGAVGGAMLGRAIFGKSGGWIGGLVGGAAGGAVGNEMGATETFQCKMIIESDGKQHLMQTIVNKKPEVGKTITVLEMVDGTREVM</sequence>
<protein>
    <submittedName>
        <fullName evidence="1">Uncharacterized protein</fullName>
    </submittedName>
</protein>
<organism evidence="1 2">
    <name type="scientific">Pseudomonas phage vB_PaeM_PS119XW</name>
    <dbReference type="NCBI Taxonomy" id="2601632"/>
    <lineage>
        <taxon>Viruses</taxon>
        <taxon>Duplodnaviria</taxon>
        <taxon>Heunggongvirae</taxon>
        <taxon>Uroviricota</taxon>
        <taxon>Caudoviricetes</taxon>
        <taxon>Chimalliviridae</taxon>
        <taxon>Pawinskivirus</taxon>
        <taxon>Pawinskivirus PS119XW</taxon>
    </lineage>
</organism>